<evidence type="ECO:0000256" key="1">
    <source>
        <dbReference type="ARBA" id="ARBA00007164"/>
    </source>
</evidence>
<dbReference type="InterPro" id="IPR001967">
    <property type="entry name" value="Peptidase_S11_N"/>
</dbReference>
<keyword evidence="12" id="KW-0645">Protease</keyword>
<comment type="similarity">
    <text evidence="1 9">Belongs to the peptidase S11 family.</text>
</comment>
<dbReference type="GO" id="GO:0042834">
    <property type="term" value="F:peptidoglycan binding"/>
    <property type="evidence" value="ECO:0007669"/>
    <property type="project" value="InterPro"/>
</dbReference>
<dbReference type="SUPFAM" id="SSF56601">
    <property type="entry name" value="beta-lactamase/transpeptidase-like"/>
    <property type="match status" value="1"/>
</dbReference>
<dbReference type="PANTHER" id="PTHR21581">
    <property type="entry name" value="D-ALANYL-D-ALANINE CARBOXYPEPTIDASE"/>
    <property type="match status" value="1"/>
</dbReference>
<dbReference type="GO" id="GO:0009252">
    <property type="term" value="P:peptidoglycan biosynthetic process"/>
    <property type="evidence" value="ECO:0007669"/>
    <property type="project" value="UniProtKB-KW"/>
</dbReference>
<dbReference type="InterPro" id="IPR007730">
    <property type="entry name" value="SPOR-like_dom"/>
</dbReference>
<keyword evidence="6" id="KW-0961">Cell wall biogenesis/degradation</keyword>
<reference evidence="12 13" key="1">
    <citation type="journal article" date="2012" name="J. Bacteriol.">
        <title>Draft Genome Sequence of Agrobacterium albertimagni Strain AOL15.</title>
        <authorList>
            <person name="Trimble W.L."/>
            <person name="Phung le T."/>
            <person name="Meyer F."/>
            <person name="Gilbert J.A."/>
            <person name="Silver S."/>
        </authorList>
    </citation>
    <scope>NUCLEOTIDE SEQUENCE [LARGE SCALE GENOMIC DNA]</scope>
    <source>
        <strain evidence="12 13">AOL15</strain>
    </source>
</reference>
<protein>
    <submittedName>
        <fullName evidence="12">Serine-type D-Ala-D-Ala carboxypeptidase</fullName>
    </submittedName>
</protein>
<dbReference type="eggNOG" id="COG1686">
    <property type="taxonomic scope" value="Bacteria"/>
</dbReference>
<evidence type="ECO:0000256" key="9">
    <source>
        <dbReference type="RuleBase" id="RU004016"/>
    </source>
</evidence>
<evidence type="ECO:0000259" key="11">
    <source>
        <dbReference type="PROSITE" id="PS51724"/>
    </source>
</evidence>
<feature type="domain" description="SPOR" evidence="11">
    <location>
        <begin position="344"/>
        <end position="427"/>
    </location>
</feature>
<keyword evidence="5" id="KW-0573">Peptidoglycan synthesis</keyword>
<keyword evidence="2 10" id="KW-0732">Signal</keyword>
<dbReference type="Pfam" id="PF00768">
    <property type="entry name" value="Peptidase_S11"/>
    <property type="match status" value="1"/>
</dbReference>
<dbReference type="Gene3D" id="3.40.710.10">
    <property type="entry name" value="DD-peptidase/beta-lactamase superfamily"/>
    <property type="match status" value="1"/>
</dbReference>
<dbReference type="Pfam" id="PF05036">
    <property type="entry name" value="SPOR"/>
    <property type="match status" value="1"/>
</dbReference>
<keyword evidence="3" id="KW-0378">Hydrolase</keyword>
<dbReference type="InterPro" id="IPR012338">
    <property type="entry name" value="Beta-lactam/transpept-like"/>
</dbReference>
<evidence type="ECO:0000256" key="2">
    <source>
        <dbReference type="ARBA" id="ARBA00022729"/>
    </source>
</evidence>
<keyword evidence="4" id="KW-0133">Cell shape</keyword>
<evidence type="ECO:0000256" key="4">
    <source>
        <dbReference type="ARBA" id="ARBA00022960"/>
    </source>
</evidence>
<evidence type="ECO:0000256" key="5">
    <source>
        <dbReference type="ARBA" id="ARBA00022984"/>
    </source>
</evidence>
<dbReference type="InterPro" id="IPR036680">
    <property type="entry name" value="SPOR-like_sf"/>
</dbReference>
<evidence type="ECO:0000256" key="3">
    <source>
        <dbReference type="ARBA" id="ARBA00022801"/>
    </source>
</evidence>
<dbReference type="OrthoDB" id="5291989at2"/>
<dbReference type="EMBL" id="ALJF01000017">
    <property type="protein sequence ID" value="EKF57685.1"/>
    <property type="molecule type" value="Genomic_DNA"/>
</dbReference>
<dbReference type="Gene3D" id="3.30.70.1070">
    <property type="entry name" value="Sporulation related repeat"/>
    <property type="match status" value="1"/>
</dbReference>
<feature type="signal peptide" evidence="10">
    <location>
        <begin position="1"/>
        <end position="38"/>
    </location>
</feature>
<dbReference type="PROSITE" id="PS51724">
    <property type="entry name" value="SPOR"/>
    <property type="match status" value="1"/>
</dbReference>
<dbReference type="PRINTS" id="PR00725">
    <property type="entry name" value="DADACBPTASE1"/>
</dbReference>
<evidence type="ECO:0000256" key="7">
    <source>
        <dbReference type="PIRSR" id="PIRSR618044-1"/>
    </source>
</evidence>
<name>K2PY52_9HYPH</name>
<evidence type="ECO:0000256" key="10">
    <source>
        <dbReference type="SAM" id="SignalP"/>
    </source>
</evidence>
<feature type="active site" description="Proton acceptor" evidence="7">
    <location>
        <position position="73"/>
    </location>
</feature>
<dbReference type="GO" id="GO:0008360">
    <property type="term" value="P:regulation of cell shape"/>
    <property type="evidence" value="ECO:0007669"/>
    <property type="project" value="UniProtKB-KW"/>
</dbReference>
<feature type="active site" evidence="7">
    <location>
        <position position="130"/>
    </location>
</feature>
<keyword evidence="13" id="KW-1185">Reference proteome</keyword>
<proteinExistence type="inferred from homology"/>
<evidence type="ECO:0000313" key="13">
    <source>
        <dbReference type="Proteomes" id="UP000007123"/>
    </source>
</evidence>
<evidence type="ECO:0000256" key="6">
    <source>
        <dbReference type="ARBA" id="ARBA00023316"/>
    </source>
</evidence>
<dbReference type="GO" id="GO:0071555">
    <property type="term" value="P:cell wall organization"/>
    <property type="evidence" value="ECO:0007669"/>
    <property type="project" value="UniProtKB-KW"/>
</dbReference>
<feature type="active site" description="Acyl-ester intermediate" evidence="7">
    <location>
        <position position="70"/>
    </location>
</feature>
<gene>
    <name evidence="12" type="ORF">QWE_20398</name>
</gene>
<dbReference type="PATRIC" id="fig|1156935.5.peg.4155"/>
<organism evidence="12 13">
    <name type="scientific">Agrobacterium albertimagni AOL15</name>
    <dbReference type="NCBI Taxonomy" id="1156935"/>
    <lineage>
        <taxon>Bacteria</taxon>
        <taxon>Pseudomonadati</taxon>
        <taxon>Pseudomonadota</taxon>
        <taxon>Alphaproteobacteria</taxon>
        <taxon>Hyphomicrobiales</taxon>
        <taxon>Rhizobiaceae</taxon>
        <taxon>Rhizobium/Agrobacterium group</taxon>
        <taxon>Agrobacterium</taxon>
    </lineage>
</organism>
<feature type="chain" id="PRO_5003863320" evidence="10">
    <location>
        <begin position="39"/>
        <end position="427"/>
    </location>
</feature>
<feature type="binding site" evidence="8">
    <location>
        <position position="232"/>
    </location>
    <ligand>
        <name>substrate</name>
    </ligand>
</feature>
<dbReference type="InterPro" id="IPR018044">
    <property type="entry name" value="Peptidase_S11"/>
</dbReference>
<dbReference type="GO" id="GO:0009002">
    <property type="term" value="F:serine-type D-Ala-D-Ala carboxypeptidase activity"/>
    <property type="evidence" value="ECO:0007669"/>
    <property type="project" value="InterPro"/>
</dbReference>
<sequence>MTATGRFNRRSNAKSFAAWIGYFAITAFLATISMPASAVANAKYAGYVIDVNTGEVLYADNANARRYPASLTKMMTLYLTFEGLDAGRFQKSTRIKVSSHAASEPPSKLGLRAGSTITVEDAMYALVTKSANDAATALGEFLGGTEGGFAKMATGKARTLGMNSTTFRNAHGLPDAGQVTTAADMARLGIALRARFPHHYDIFETRSYRFGKTTLRSHNRLVGSVEGVDGIKTGFINASGFNLVTSVKRGGRSVVAVVLGGRTAASRDAHMRALIQRHLPRASKSIQKYDGQQVRDSMAIALVDDTKKIPPVPGFRPIDSGASNVELSSTMHADPVTTGSVVADSRAGNWAIQIAAVPDRAGALQILEQVRTDHAALPTSVEPLVIEYSDGSNLLYRARFIGFDASETAWATCRALKEKGYGCWATQ</sequence>
<dbReference type="GO" id="GO:0006508">
    <property type="term" value="P:proteolysis"/>
    <property type="evidence" value="ECO:0007669"/>
    <property type="project" value="InterPro"/>
</dbReference>
<dbReference type="AlphaFoldDB" id="K2PY52"/>
<keyword evidence="12" id="KW-0121">Carboxypeptidase</keyword>
<dbReference type="STRING" id="1156935.QWE_20398"/>
<evidence type="ECO:0000256" key="8">
    <source>
        <dbReference type="PIRSR" id="PIRSR618044-2"/>
    </source>
</evidence>
<comment type="caution">
    <text evidence="12">The sequence shown here is derived from an EMBL/GenBank/DDBJ whole genome shotgun (WGS) entry which is preliminary data.</text>
</comment>
<dbReference type="Proteomes" id="UP000007123">
    <property type="component" value="Unassembled WGS sequence"/>
</dbReference>
<dbReference type="PANTHER" id="PTHR21581:SF6">
    <property type="entry name" value="TRAFFICKING PROTEIN PARTICLE COMPLEX SUBUNIT 12"/>
    <property type="match status" value="1"/>
</dbReference>
<evidence type="ECO:0000313" key="12">
    <source>
        <dbReference type="EMBL" id="EKF57685.1"/>
    </source>
</evidence>
<accession>K2PY52</accession>